<organism evidence="1">
    <name type="scientific">Octopus bimaculoides</name>
    <name type="common">California two-spotted octopus</name>
    <dbReference type="NCBI Taxonomy" id="37653"/>
    <lineage>
        <taxon>Eukaryota</taxon>
        <taxon>Metazoa</taxon>
        <taxon>Spiralia</taxon>
        <taxon>Lophotrochozoa</taxon>
        <taxon>Mollusca</taxon>
        <taxon>Cephalopoda</taxon>
        <taxon>Coleoidea</taxon>
        <taxon>Octopodiformes</taxon>
        <taxon>Octopoda</taxon>
        <taxon>Incirrata</taxon>
        <taxon>Octopodidae</taxon>
        <taxon>Octopus</taxon>
    </lineage>
</organism>
<protein>
    <submittedName>
        <fullName evidence="1">Uncharacterized protein</fullName>
    </submittedName>
</protein>
<accession>A0A0L8I3S6</accession>
<gene>
    <name evidence="1" type="ORF">OCBIM_22036696mg</name>
</gene>
<feature type="non-terminal residue" evidence="1">
    <location>
        <position position="1"/>
    </location>
</feature>
<proteinExistence type="predicted"/>
<name>A0A0L8I3S6_OCTBM</name>
<evidence type="ECO:0000313" key="1">
    <source>
        <dbReference type="EMBL" id="KOF96009.1"/>
    </source>
</evidence>
<dbReference type="EMBL" id="KQ416653">
    <property type="protein sequence ID" value="KOF96009.1"/>
    <property type="molecule type" value="Genomic_DNA"/>
</dbReference>
<dbReference type="AlphaFoldDB" id="A0A0L8I3S6"/>
<reference evidence="1" key="1">
    <citation type="submission" date="2015-07" db="EMBL/GenBank/DDBJ databases">
        <title>MeaNS - Measles Nucleotide Surveillance Program.</title>
        <authorList>
            <person name="Tran T."/>
            <person name="Druce J."/>
        </authorList>
    </citation>
    <scope>NUCLEOTIDE SEQUENCE</scope>
    <source>
        <strain evidence="1">UCB-OBI-ISO-001</strain>
        <tissue evidence="1">Gonad</tissue>
    </source>
</reference>
<sequence>VSREDRVPYRTIFERCNSFIIKSLIDKRQFRWNAHLIKMHPFRLPHIVFNEELTEGQQSVRRQRKKYKDQVAAILRKCNVPLTDIVKLAAD</sequence>